<protein>
    <recommendedName>
        <fullName evidence="2">Rab11-FIP3/4 domain-containing protein</fullName>
    </recommendedName>
</protein>
<feature type="domain" description="Rab11-FIP3/4" evidence="2">
    <location>
        <begin position="19"/>
        <end position="54"/>
    </location>
</feature>
<keyword evidence="4" id="KW-1185">Reference proteome</keyword>
<evidence type="ECO:0000259" key="2">
    <source>
        <dbReference type="Pfam" id="PF25450"/>
    </source>
</evidence>
<name>A0AAV6Z3N3_ENGPU</name>
<evidence type="ECO:0000313" key="3">
    <source>
        <dbReference type="EMBL" id="KAG8543766.1"/>
    </source>
</evidence>
<dbReference type="InterPro" id="IPR057316">
    <property type="entry name" value="Rab11-FIP3/4_dom"/>
</dbReference>
<gene>
    <name evidence="3" type="ORF">GDO81_023747</name>
</gene>
<feature type="compositionally biased region" description="Basic and acidic residues" evidence="1">
    <location>
        <begin position="30"/>
        <end position="65"/>
    </location>
</feature>
<dbReference type="Pfam" id="PF25450">
    <property type="entry name" value="Rab11-FIP3"/>
    <property type="match status" value="1"/>
</dbReference>
<dbReference type="Proteomes" id="UP000824782">
    <property type="component" value="Unassembled WGS sequence"/>
</dbReference>
<proteinExistence type="predicted"/>
<sequence>MPPPSPSCSPSPCGSGCCVSRVHELEEMLRDQETRSEQILDQELKRHRETYSRLGAGEERRDGAAERQGPGAGGGERGSADHHHQAEVTQRED</sequence>
<evidence type="ECO:0000313" key="4">
    <source>
        <dbReference type="Proteomes" id="UP000824782"/>
    </source>
</evidence>
<evidence type="ECO:0000256" key="1">
    <source>
        <dbReference type="SAM" id="MobiDB-lite"/>
    </source>
</evidence>
<dbReference type="EMBL" id="WNYA01002911">
    <property type="protein sequence ID" value="KAG8543766.1"/>
    <property type="molecule type" value="Genomic_DNA"/>
</dbReference>
<dbReference type="AlphaFoldDB" id="A0AAV6Z3N3"/>
<feature type="region of interest" description="Disordered" evidence="1">
    <location>
        <begin position="30"/>
        <end position="93"/>
    </location>
</feature>
<feature type="compositionally biased region" description="Basic and acidic residues" evidence="1">
    <location>
        <begin position="78"/>
        <end position="93"/>
    </location>
</feature>
<accession>A0AAV6Z3N3</accession>
<comment type="caution">
    <text evidence="3">The sequence shown here is derived from an EMBL/GenBank/DDBJ whole genome shotgun (WGS) entry which is preliminary data.</text>
</comment>
<reference evidence="3" key="1">
    <citation type="thesis" date="2020" institute="ProQuest LLC" country="789 East Eisenhower Parkway, Ann Arbor, MI, USA">
        <title>Comparative Genomics and Chromosome Evolution.</title>
        <authorList>
            <person name="Mudd A.B."/>
        </authorList>
    </citation>
    <scope>NUCLEOTIDE SEQUENCE</scope>
    <source>
        <strain evidence="3">237g6f4</strain>
        <tissue evidence="3">Blood</tissue>
    </source>
</reference>
<organism evidence="3 4">
    <name type="scientific">Engystomops pustulosus</name>
    <name type="common">Tungara frog</name>
    <name type="synonym">Physalaemus pustulosus</name>
    <dbReference type="NCBI Taxonomy" id="76066"/>
    <lineage>
        <taxon>Eukaryota</taxon>
        <taxon>Metazoa</taxon>
        <taxon>Chordata</taxon>
        <taxon>Craniata</taxon>
        <taxon>Vertebrata</taxon>
        <taxon>Euteleostomi</taxon>
        <taxon>Amphibia</taxon>
        <taxon>Batrachia</taxon>
        <taxon>Anura</taxon>
        <taxon>Neobatrachia</taxon>
        <taxon>Hyloidea</taxon>
        <taxon>Leptodactylidae</taxon>
        <taxon>Leiuperinae</taxon>
        <taxon>Engystomops</taxon>
    </lineage>
</organism>